<gene>
    <name evidence="3" type="ORF">A5893_03360</name>
</gene>
<dbReference type="PANTHER" id="PTHR38593:SF1">
    <property type="entry name" value="BLR2558 PROTEIN"/>
    <property type="match status" value="1"/>
</dbReference>
<dbReference type="STRING" id="1826909.A5893_03360"/>
<comment type="caution">
    <text evidence="3">The sequence shown here is derived from an EMBL/GenBank/DDBJ whole genome shotgun (WGS) entry which is preliminary data.</text>
</comment>
<name>A0A179DM88_9SPHI</name>
<keyword evidence="1" id="KW-0732">Signal</keyword>
<feature type="domain" description="DUF4142" evidence="2">
    <location>
        <begin position="100"/>
        <end position="226"/>
    </location>
</feature>
<dbReference type="EMBL" id="LWHJ01000011">
    <property type="protein sequence ID" value="OAQ42167.1"/>
    <property type="molecule type" value="Genomic_DNA"/>
</dbReference>
<dbReference type="PROSITE" id="PS51257">
    <property type="entry name" value="PROKAR_LIPOPROTEIN"/>
    <property type="match status" value="1"/>
</dbReference>
<feature type="signal peptide" evidence="1">
    <location>
        <begin position="1"/>
        <end position="21"/>
    </location>
</feature>
<evidence type="ECO:0000256" key="1">
    <source>
        <dbReference type="SAM" id="SignalP"/>
    </source>
</evidence>
<protein>
    <recommendedName>
        <fullName evidence="2">DUF4142 domain-containing protein</fullName>
    </recommendedName>
</protein>
<proteinExistence type="predicted"/>
<keyword evidence="4" id="KW-1185">Reference proteome</keyword>
<dbReference type="OrthoDB" id="753572at2"/>
<feature type="chain" id="PRO_5008100700" description="DUF4142 domain-containing protein" evidence="1">
    <location>
        <begin position="22"/>
        <end position="231"/>
    </location>
</feature>
<evidence type="ECO:0000313" key="3">
    <source>
        <dbReference type="EMBL" id="OAQ42167.1"/>
    </source>
</evidence>
<dbReference type="Proteomes" id="UP000078459">
    <property type="component" value="Unassembled WGS sequence"/>
</dbReference>
<dbReference type="RefSeq" id="WP_068821196.1">
    <property type="nucleotide sequence ID" value="NZ_LWHJ01000011.1"/>
</dbReference>
<dbReference type="AlphaFoldDB" id="A0A179DM88"/>
<evidence type="ECO:0000313" key="4">
    <source>
        <dbReference type="Proteomes" id="UP000078459"/>
    </source>
</evidence>
<dbReference type="InterPro" id="IPR025419">
    <property type="entry name" value="DUF4142"/>
</dbReference>
<evidence type="ECO:0000259" key="2">
    <source>
        <dbReference type="Pfam" id="PF13628"/>
    </source>
</evidence>
<sequence length="231" mass="25705">MKNIYLTYFTLLVLACYSCSSGRVSQNSASAKDSTGITFNKSGINRSVPPPVNRNLPQSSLGMGSAAIVSEEKIMPDNSTPVENIANQSLAEAWRNQIMSTDKFLLQAYQSGLAEIEIAKEIQKKTKNALILNYANKMIVDYTLANNNLQKFASSRNISLSKSSTTSTLSDHNEDIERKYLKLSMDDHQAKIAIYEKITTGNDEEVKSFANTQLPILKAHLKEVLELYQKK</sequence>
<dbReference type="Pfam" id="PF13628">
    <property type="entry name" value="DUF4142"/>
    <property type="match status" value="1"/>
</dbReference>
<reference evidence="3 4" key="1">
    <citation type="submission" date="2016-04" db="EMBL/GenBank/DDBJ databases">
        <authorList>
            <person name="Evans L.H."/>
            <person name="Alamgir A."/>
            <person name="Owens N."/>
            <person name="Weber N.D."/>
            <person name="Virtaneva K."/>
            <person name="Barbian K."/>
            <person name="Babar A."/>
            <person name="Rosenke K."/>
        </authorList>
    </citation>
    <scope>NUCLEOTIDE SEQUENCE [LARGE SCALE GENOMIC DNA]</scope>
    <source>
        <strain evidence="3 4">CCM 8644</strain>
    </source>
</reference>
<accession>A0A179DM88</accession>
<reference evidence="3 4" key="2">
    <citation type="submission" date="2016-06" db="EMBL/GenBank/DDBJ databases">
        <title>Pedobacter psychrophilus sp. nov., isolated from Antarctic fragmentary rock.</title>
        <authorList>
            <person name="Svec P."/>
        </authorList>
    </citation>
    <scope>NUCLEOTIDE SEQUENCE [LARGE SCALE GENOMIC DNA]</scope>
    <source>
        <strain evidence="3 4">CCM 8644</strain>
    </source>
</reference>
<dbReference type="PANTHER" id="PTHR38593">
    <property type="entry name" value="BLR2558 PROTEIN"/>
    <property type="match status" value="1"/>
</dbReference>
<organism evidence="3 4">
    <name type="scientific">Pedobacter psychrophilus</name>
    <dbReference type="NCBI Taxonomy" id="1826909"/>
    <lineage>
        <taxon>Bacteria</taxon>
        <taxon>Pseudomonadati</taxon>
        <taxon>Bacteroidota</taxon>
        <taxon>Sphingobacteriia</taxon>
        <taxon>Sphingobacteriales</taxon>
        <taxon>Sphingobacteriaceae</taxon>
        <taxon>Pedobacter</taxon>
    </lineage>
</organism>